<dbReference type="InterPro" id="IPR011990">
    <property type="entry name" value="TPR-like_helical_dom_sf"/>
</dbReference>
<dbReference type="GeneID" id="54581652"/>
<dbReference type="Proteomes" id="UP000800094">
    <property type="component" value="Unassembled WGS sequence"/>
</dbReference>
<dbReference type="EMBL" id="ML987192">
    <property type="protein sequence ID" value="KAF2251609.1"/>
    <property type="molecule type" value="Genomic_DNA"/>
</dbReference>
<dbReference type="CDD" id="cd00180">
    <property type="entry name" value="PKc"/>
    <property type="match status" value="1"/>
</dbReference>
<dbReference type="Gene3D" id="1.10.510.10">
    <property type="entry name" value="Transferase(Phosphotransferase) domain 1"/>
    <property type="match status" value="1"/>
</dbReference>
<protein>
    <submittedName>
        <fullName evidence="8">Kinase-like protein</fullName>
    </submittedName>
</protein>
<keyword evidence="2" id="KW-0723">Serine/threonine-protein kinase</keyword>
<proteinExistence type="inferred from homology"/>
<name>A0A6A6IMY9_9PLEO</name>
<accession>A0A6A6IMY9</accession>
<dbReference type="GO" id="GO:0005524">
    <property type="term" value="F:ATP binding"/>
    <property type="evidence" value="ECO:0007669"/>
    <property type="project" value="UniProtKB-KW"/>
</dbReference>
<keyword evidence="6" id="KW-0067">ATP-binding</keyword>
<sequence length="784" mass="89624">MLSGLEEPDWVRFGVEIMPISATNAKVRSRRRSAIPEPDQVRGERYYNEGKYKDAERLFRRVAGTRKKERGRLHEATLYTQHWLACSLFGKKSYEEAEELARVLAQNREDTFGKEDKGARRVRALLAYSLFMQGKYTEVKSGWGKVVRRHSRVLGKTHEETLSGKILLGATLRGLEEFQEAEIVLREVKEESENAFGKQSVYAKRSNFQLGLVLLDREQWQEAEAIFRELAIDVGGGSRTGLELFNGLARSLLGQRNYGEAEEIFRELVGFWDKWHNDRSWSDHNKLWLADALWAQRRYKEAKSLCREVLEQDMEETYHNPYDKGEAMAENRARADKLLQRVLEGERISNITLKPSSLVGGPDAATQIIEGRLRSLCLEAEDAGTYTDAQILEVSSLLERFNMHWSSTPRTYIILWKLGLLNLIDDVIDTGFSDFHLPVTERGLPSFIAPNDRRRFVATQGLVLTQSMDLEKGKNSDHCRFEEQTLVPFERLALLGRGGDGEVDKVLSRNTARVYARKIIPRRKVFRKKKDVEEIIRFEEEIRILKRLSHHHVVQFVGSYTDPKFLGLIMTPVAEMDLSKYLSEANSSKYSELRTFFGCLAHGLEYLHYQNVRHKDIKPQNILVHQGRILFTDFGLSFDFTDATGSTTVSMVNGMTPRYCAPEVAERDPRNTSSDIWSLGSVFLDMVVALKGRTIRAMEEYLLQSGTQYPYVRMNRPAFLMYLTDLRGDGDVDDNIATEWIEKMLDPTPSARPTAASLVGSIEDCPKFYGVCCAAWEDEGSIIG</sequence>
<organism evidence="8 9">
    <name type="scientific">Trematosphaeria pertusa</name>
    <dbReference type="NCBI Taxonomy" id="390896"/>
    <lineage>
        <taxon>Eukaryota</taxon>
        <taxon>Fungi</taxon>
        <taxon>Dikarya</taxon>
        <taxon>Ascomycota</taxon>
        <taxon>Pezizomycotina</taxon>
        <taxon>Dothideomycetes</taxon>
        <taxon>Pleosporomycetidae</taxon>
        <taxon>Pleosporales</taxon>
        <taxon>Massarineae</taxon>
        <taxon>Trematosphaeriaceae</taxon>
        <taxon>Trematosphaeria</taxon>
    </lineage>
</organism>
<dbReference type="SUPFAM" id="SSF48452">
    <property type="entry name" value="TPR-like"/>
    <property type="match status" value="1"/>
</dbReference>
<dbReference type="PROSITE" id="PS00108">
    <property type="entry name" value="PROTEIN_KINASE_ST"/>
    <property type="match status" value="1"/>
</dbReference>
<dbReference type="InterPro" id="IPR000719">
    <property type="entry name" value="Prot_kinase_dom"/>
</dbReference>
<dbReference type="PANTHER" id="PTHR11584">
    <property type="entry name" value="SERINE/THREONINE PROTEIN KINASE"/>
    <property type="match status" value="1"/>
</dbReference>
<dbReference type="SUPFAM" id="SSF56112">
    <property type="entry name" value="Protein kinase-like (PK-like)"/>
    <property type="match status" value="1"/>
</dbReference>
<evidence type="ECO:0000256" key="5">
    <source>
        <dbReference type="ARBA" id="ARBA00022777"/>
    </source>
</evidence>
<evidence type="ECO:0000259" key="7">
    <source>
        <dbReference type="PROSITE" id="PS50011"/>
    </source>
</evidence>
<evidence type="ECO:0000256" key="3">
    <source>
        <dbReference type="ARBA" id="ARBA00022679"/>
    </source>
</evidence>
<dbReference type="OrthoDB" id="4062651at2759"/>
<keyword evidence="4" id="KW-0547">Nucleotide-binding</keyword>
<evidence type="ECO:0000256" key="1">
    <source>
        <dbReference type="ARBA" id="ARBA00006529"/>
    </source>
</evidence>
<dbReference type="PANTHER" id="PTHR11584:SF369">
    <property type="entry name" value="MITOGEN-ACTIVATED PROTEIN KINASE KINASE KINASE 19-RELATED"/>
    <property type="match status" value="1"/>
</dbReference>
<evidence type="ECO:0000256" key="4">
    <source>
        <dbReference type="ARBA" id="ARBA00022741"/>
    </source>
</evidence>
<dbReference type="Gene3D" id="1.25.40.10">
    <property type="entry name" value="Tetratricopeptide repeat domain"/>
    <property type="match status" value="2"/>
</dbReference>
<evidence type="ECO:0000256" key="6">
    <source>
        <dbReference type="ARBA" id="ARBA00022840"/>
    </source>
</evidence>
<dbReference type="GO" id="GO:0004674">
    <property type="term" value="F:protein serine/threonine kinase activity"/>
    <property type="evidence" value="ECO:0007669"/>
    <property type="project" value="UniProtKB-KW"/>
</dbReference>
<dbReference type="PROSITE" id="PS50011">
    <property type="entry name" value="PROTEIN_KINASE_DOM"/>
    <property type="match status" value="1"/>
</dbReference>
<keyword evidence="5 8" id="KW-0418">Kinase</keyword>
<dbReference type="AlphaFoldDB" id="A0A6A6IMY9"/>
<gene>
    <name evidence="8" type="ORF">BU26DRAFT_516402</name>
</gene>
<reference evidence="8" key="1">
    <citation type="journal article" date="2020" name="Stud. Mycol.">
        <title>101 Dothideomycetes genomes: a test case for predicting lifestyles and emergence of pathogens.</title>
        <authorList>
            <person name="Haridas S."/>
            <person name="Albert R."/>
            <person name="Binder M."/>
            <person name="Bloem J."/>
            <person name="Labutti K."/>
            <person name="Salamov A."/>
            <person name="Andreopoulos B."/>
            <person name="Baker S."/>
            <person name="Barry K."/>
            <person name="Bills G."/>
            <person name="Bluhm B."/>
            <person name="Cannon C."/>
            <person name="Castanera R."/>
            <person name="Culley D."/>
            <person name="Daum C."/>
            <person name="Ezra D."/>
            <person name="Gonzalez J."/>
            <person name="Henrissat B."/>
            <person name="Kuo A."/>
            <person name="Liang C."/>
            <person name="Lipzen A."/>
            <person name="Lutzoni F."/>
            <person name="Magnuson J."/>
            <person name="Mondo S."/>
            <person name="Nolan M."/>
            <person name="Ohm R."/>
            <person name="Pangilinan J."/>
            <person name="Park H.-J."/>
            <person name="Ramirez L."/>
            <person name="Alfaro M."/>
            <person name="Sun H."/>
            <person name="Tritt A."/>
            <person name="Yoshinaga Y."/>
            <person name="Zwiers L.-H."/>
            <person name="Turgeon B."/>
            <person name="Goodwin S."/>
            <person name="Spatafora J."/>
            <person name="Crous P."/>
            <person name="Grigoriev I."/>
        </authorList>
    </citation>
    <scope>NUCLEOTIDE SEQUENCE</scope>
    <source>
        <strain evidence="8">CBS 122368</strain>
    </source>
</reference>
<evidence type="ECO:0000313" key="8">
    <source>
        <dbReference type="EMBL" id="KAF2251609.1"/>
    </source>
</evidence>
<evidence type="ECO:0000313" key="9">
    <source>
        <dbReference type="Proteomes" id="UP000800094"/>
    </source>
</evidence>
<feature type="domain" description="Protein kinase" evidence="7">
    <location>
        <begin position="489"/>
        <end position="769"/>
    </location>
</feature>
<evidence type="ECO:0000256" key="2">
    <source>
        <dbReference type="ARBA" id="ARBA00022527"/>
    </source>
</evidence>
<comment type="similarity">
    <text evidence="1">Belongs to the protein kinase superfamily. STE Ser/Thr protein kinase family. MAP kinase kinase kinase subfamily.</text>
</comment>
<dbReference type="InterPro" id="IPR008271">
    <property type="entry name" value="Ser/Thr_kinase_AS"/>
</dbReference>
<keyword evidence="9" id="KW-1185">Reference proteome</keyword>
<dbReference type="Pfam" id="PF00069">
    <property type="entry name" value="Pkinase"/>
    <property type="match status" value="1"/>
</dbReference>
<dbReference type="RefSeq" id="XP_033686613.1">
    <property type="nucleotide sequence ID" value="XM_033828322.1"/>
</dbReference>
<keyword evidence="3" id="KW-0808">Transferase</keyword>
<dbReference type="SMART" id="SM00220">
    <property type="entry name" value="S_TKc"/>
    <property type="match status" value="1"/>
</dbReference>
<dbReference type="InterPro" id="IPR011009">
    <property type="entry name" value="Kinase-like_dom_sf"/>
</dbReference>